<organism evidence="1 2">
    <name type="scientific">Onchocerca volvulus</name>
    <dbReference type="NCBI Taxonomy" id="6282"/>
    <lineage>
        <taxon>Eukaryota</taxon>
        <taxon>Metazoa</taxon>
        <taxon>Ecdysozoa</taxon>
        <taxon>Nematoda</taxon>
        <taxon>Chromadorea</taxon>
        <taxon>Rhabditida</taxon>
        <taxon>Spirurina</taxon>
        <taxon>Spiruromorpha</taxon>
        <taxon>Filarioidea</taxon>
        <taxon>Onchocercidae</taxon>
        <taxon>Onchocerca</taxon>
    </lineage>
</organism>
<dbReference type="Proteomes" id="UP000024404">
    <property type="component" value="Unassembled WGS sequence"/>
</dbReference>
<dbReference type="EnsemblMetazoa" id="OVOC6343.1">
    <property type="protein sequence ID" value="OVOC6343.1"/>
    <property type="gene ID" value="WBGene00243152"/>
</dbReference>
<evidence type="ECO:0000313" key="1">
    <source>
        <dbReference type="EnsemblMetazoa" id="OVOC6343.1"/>
    </source>
</evidence>
<keyword evidence="2" id="KW-1185">Reference proteome</keyword>
<reference evidence="1" key="2">
    <citation type="submission" date="2022-06" db="UniProtKB">
        <authorList>
            <consortium name="EnsemblMetazoa"/>
        </authorList>
    </citation>
    <scope>IDENTIFICATION</scope>
</reference>
<proteinExistence type="predicted"/>
<protein>
    <submittedName>
        <fullName evidence="1">Uncharacterized protein</fullName>
    </submittedName>
</protein>
<dbReference type="EMBL" id="CMVM020000171">
    <property type="status" value="NOT_ANNOTATED_CDS"/>
    <property type="molecule type" value="Genomic_DNA"/>
</dbReference>
<dbReference type="AlphaFoldDB" id="A0A8R1TVK9"/>
<evidence type="ECO:0000313" key="2">
    <source>
        <dbReference type="Proteomes" id="UP000024404"/>
    </source>
</evidence>
<reference evidence="2" key="1">
    <citation type="submission" date="2013-10" db="EMBL/GenBank/DDBJ databases">
        <title>Genome sequencing of Onchocerca volvulus.</title>
        <authorList>
            <person name="Cotton J."/>
            <person name="Tsai J."/>
            <person name="Stanley E."/>
            <person name="Tracey A."/>
            <person name="Holroyd N."/>
            <person name="Lustigman S."/>
            <person name="Berriman M."/>
        </authorList>
    </citation>
    <scope>NUCLEOTIDE SEQUENCE</scope>
</reference>
<accession>A0A8R1TVK9</accession>
<sequence>MTDNTSQGSVMVMEEFQIRNFMYGRPDPVVVAKPELNGYLGRTSRVFLTRNTAEFPRPIERNRPDT</sequence>
<name>A0A8R1TVK9_ONCVO</name>